<evidence type="ECO:0000313" key="2">
    <source>
        <dbReference type="Proteomes" id="UP000501690"/>
    </source>
</evidence>
<sequence>MGFENPRFKLQSFLDEVLRPALGVKDDGLLMMVSSASTGLVASILHLRASFALNPPLEPPLVELAAIRRHLELVPLSLCDRALSRDHHRIFSPAARLPKVTVLRPALGVKDDGLLMMVSSASTGLVASMYDLSNLLNCIVMR</sequence>
<name>A0A4D6LXR1_VIGUN</name>
<proteinExistence type="predicted"/>
<evidence type="ECO:0000313" key="1">
    <source>
        <dbReference type="EMBL" id="QCD93799.1"/>
    </source>
</evidence>
<keyword evidence="2" id="KW-1185">Reference proteome</keyword>
<gene>
    <name evidence="1" type="ORF">DEO72_LG5g1875</name>
</gene>
<dbReference type="EMBL" id="CP039349">
    <property type="protein sequence ID" value="QCD93799.1"/>
    <property type="molecule type" value="Genomic_DNA"/>
</dbReference>
<organism evidence="1 2">
    <name type="scientific">Vigna unguiculata</name>
    <name type="common">Cowpea</name>
    <dbReference type="NCBI Taxonomy" id="3917"/>
    <lineage>
        <taxon>Eukaryota</taxon>
        <taxon>Viridiplantae</taxon>
        <taxon>Streptophyta</taxon>
        <taxon>Embryophyta</taxon>
        <taxon>Tracheophyta</taxon>
        <taxon>Spermatophyta</taxon>
        <taxon>Magnoliopsida</taxon>
        <taxon>eudicotyledons</taxon>
        <taxon>Gunneridae</taxon>
        <taxon>Pentapetalae</taxon>
        <taxon>rosids</taxon>
        <taxon>fabids</taxon>
        <taxon>Fabales</taxon>
        <taxon>Fabaceae</taxon>
        <taxon>Papilionoideae</taxon>
        <taxon>50 kb inversion clade</taxon>
        <taxon>NPAAA clade</taxon>
        <taxon>indigoferoid/millettioid clade</taxon>
        <taxon>Phaseoleae</taxon>
        <taxon>Vigna</taxon>
    </lineage>
</organism>
<protein>
    <submittedName>
        <fullName evidence="1">Uncharacterized protein</fullName>
    </submittedName>
</protein>
<dbReference type="Proteomes" id="UP000501690">
    <property type="component" value="Linkage Group LG5"/>
</dbReference>
<reference evidence="1 2" key="1">
    <citation type="submission" date="2019-04" db="EMBL/GenBank/DDBJ databases">
        <title>An improved genome assembly and genetic linkage map for asparagus bean, Vigna unguiculata ssp. sesquipedialis.</title>
        <authorList>
            <person name="Xia Q."/>
            <person name="Zhang R."/>
            <person name="Dong Y."/>
        </authorList>
    </citation>
    <scope>NUCLEOTIDE SEQUENCE [LARGE SCALE GENOMIC DNA]</scope>
    <source>
        <tissue evidence="1">Leaf</tissue>
    </source>
</reference>
<dbReference type="AlphaFoldDB" id="A0A4D6LXR1"/>
<accession>A0A4D6LXR1</accession>